<gene>
    <name evidence="1" type="ORF">JMN37_04175</name>
</gene>
<dbReference type="EMBL" id="JAEUWV010000003">
    <property type="protein sequence ID" value="MCO6394183.1"/>
    <property type="molecule type" value="Genomic_DNA"/>
</dbReference>
<dbReference type="SFLD" id="SFLDS00003">
    <property type="entry name" value="Haloacid_Dehalogenase"/>
    <property type="match status" value="1"/>
</dbReference>
<dbReference type="RefSeq" id="WP_252931109.1">
    <property type="nucleotide sequence ID" value="NZ_JAEUWV010000003.1"/>
</dbReference>
<keyword evidence="2" id="KW-1185">Reference proteome</keyword>
<dbReference type="Proteomes" id="UP001205920">
    <property type="component" value="Unassembled WGS sequence"/>
</dbReference>
<protein>
    <submittedName>
        <fullName evidence="1">HAD family phosphatase</fullName>
    </submittedName>
</protein>
<dbReference type="NCBIfam" id="TIGR01484">
    <property type="entry name" value="HAD-SF-IIB"/>
    <property type="match status" value="1"/>
</dbReference>
<dbReference type="SUPFAM" id="SSF56784">
    <property type="entry name" value="HAD-like"/>
    <property type="match status" value="1"/>
</dbReference>
<dbReference type="NCBIfam" id="TIGR00099">
    <property type="entry name" value="Cof-subfamily"/>
    <property type="match status" value="1"/>
</dbReference>
<dbReference type="PANTHER" id="PTHR10000">
    <property type="entry name" value="PHOSPHOSERINE PHOSPHATASE"/>
    <property type="match status" value="1"/>
</dbReference>
<dbReference type="InterPro" id="IPR000150">
    <property type="entry name" value="Cof"/>
</dbReference>
<sequence>MPCPKIIALDMDGTLLDEHGRIPDAFWELLRLADDREVLVTPASGRQLATLRDMFTTHQPHTFIAENGSVVFHDGRIIDVTAMPEQPVREFLRAFETAPFSASAVLCTPEQSYSLRGASKEVEQEIAKYYHANTNVDSLVDVPFEQPVKVALYVDGDAERDALAWVQAHAPGLDHVVSGQHWIDIMSPAADKGKALLAIADALGVPQEATAAIGDFLNDYTMLQAAGTAVAMGNAHPDLKTVADEVIGTNAEHAAVHRLAAWLSEQ</sequence>
<dbReference type="SFLD" id="SFLDG01140">
    <property type="entry name" value="C2.B:_Phosphomannomutase_and_P"/>
    <property type="match status" value="1"/>
</dbReference>
<dbReference type="InterPro" id="IPR023214">
    <property type="entry name" value="HAD_sf"/>
</dbReference>
<reference evidence="1 2" key="1">
    <citation type="submission" date="2021-01" db="EMBL/GenBank/DDBJ databases">
        <title>Identification and Characterization of Corynebacterium sp.</title>
        <authorList>
            <person name="Luo Q."/>
            <person name="Qu P."/>
            <person name="Chen Q."/>
        </authorList>
    </citation>
    <scope>NUCLEOTIDE SEQUENCE [LARGE SCALE GENOMIC DNA]</scope>
    <source>
        <strain evidence="1 2">MC-18</strain>
    </source>
</reference>
<dbReference type="GO" id="GO:0016791">
    <property type="term" value="F:phosphatase activity"/>
    <property type="evidence" value="ECO:0007669"/>
    <property type="project" value="UniProtKB-ARBA"/>
</dbReference>
<dbReference type="PANTHER" id="PTHR10000:SF53">
    <property type="entry name" value="5-AMINO-6-(5-PHOSPHO-D-RIBITYLAMINO)URACIL PHOSPHATASE YBJI-RELATED"/>
    <property type="match status" value="1"/>
</dbReference>
<dbReference type="InterPro" id="IPR036412">
    <property type="entry name" value="HAD-like_sf"/>
</dbReference>
<evidence type="ECO:0000313" key="2">
    <source>
        <dbReference type="Proteomes" id="UP001205920"/>
    </source>
</evidence>
<proteinExistence type="predicted"/>
<dbReference type="InterPro" id="IPR006379">
    <property type="entry name" value="HAD-SF_hydro_IIB"/>
</dbReference>
<dbReference type="Gene3D" id="3.30.1240.10">
    <property type="match status" value="1"/>
</dbReference>
<dbReference type="AlphaFoldDB" id="A0AAW5HUS5"/>
<dbReference type="Gene3D" id="3.40.50.1000">
    <property type="entry name" value="HAD superfamily/HAD-like"/>
    <property type="match status" value="1"/>
</dbReference>
<dbReference type="GO" id="GO:0000287">
    <property type="term" value="F:magnesium ion binding"/>
    <property type="evidence" value="ECO:0007669"/>
    <property type="project" value="TreeGrafter"/>
</dbReference>
<comment type="caution">
    <text evidence="1">The sequence shown here is derived from an EMBL/GenBank/DDBJ whole genome shotgun (WGS) entry which is preliminary data.</text>
</comment>
<name>A0AAW5HUS5_9CORY</name>
<accession>A0AAW5HUS5</accession>
<dbReference type="GO" id="GO:0005829">
    <property type="term" value="C:cytosol"/>
    <property type="evidence" value="ECO:0007669"/>
    <property type="project" value="TreeGrafter"/>
</dbReference>
<dbReference type="Pfam" id="PF08282">
    <property type="entry name" value="Hydrolase_3"/>
    <property type="match status" value="1"/>
</dbReference>
<organism evidence="1 2">
    <name type="scientific">Corynebacterium lipophilum</name>
    <dbReference type="NCBI Taxonomy" id="2804918"/>
    <lineage>
        <taxon>Bacteria</taxon>
        <taxon>Bacillati</taxon>
        <taxon>Actinomycetota</taxon>
        <taxon>Actinomycetes</taxon>
        <taxon>Mycobacteriales</taxon>
        <taxon>Corynebacteriaceae</taxon>
        <taxon>Corynebacterium</taxon>
    </lineage>
</organism>
<evidence type="ECO:0000313" key="1">
    <source>
        <dbReference type="EMBL" id="MCO6394183.1"/>
    </source>
</evidence>